<dbReference type="Xenbase" id="XB-GENE-22065320">
    <property type="gene designation" value="cbm20.L"/>
</dbReference>
<evidence type="ECO:0000313" key="1">
    <source>
        <dbReference type="Proteomes" id="UP000186698"/>
    </source>
</evidence>
<sequence length="224" mass="25500">MGTAFLIVLCCCILTVTPFTEDQLFRATNYIHKTITRGINVQYSYVAVFTADQCINLNIEDLMNALREENASVLVKMVKSKKIYEGPRMVAASYLRLDNGSAVHAEARLLNGKGGAPSPVQNLLNINQDKGCVLFYTLNSPCTRYCAKVGGRYNILSRLDIFNGIQNRALVYNEVYHDEFDKNETDVWAAWAAINRRIDFYRCTNNQCYRCFEYNTGSRNTDCY</sequence>
<keyword evidence="1" id="KW-1185">Reference proteome</keyword>
<dbReference type="PaxDb" id="8355-A0A1L8HVL8"/>
<dbReference type="OMA" id="RTNVMEC"/>
<evidence type="ECO:0000313" key="2">
    <source>
        <dbReference type="RefSeq" id="XP_018108116.1"/>
    </source>
</evidence>
<dbReference type="GeneID" id="108711170"/>
<dbReference type="KEGG" id="xla:108711170"/>
<dbReference type="CTD" id="108711170"/>
<reference evidence="2" key="1">
    <citation type="submission" date="2025-08" db="UniProtKB">
        <authorList>
            <consortium name="RefSeq"/>
        </authorList>
    </citation>
    <scope>IDENTIFICATION</scope>
    <source>
        <strain evidence="2">J_2021</strain>
        <tissue evidence="2">Erythrocytes</tissue>
    </source>
</reference>
<dbReference type="Proteomes" id="UP000186698">
    <property type="component" value="Chromosome 1L"/>
</dbReference>
<dbReference type="AlphaFoldDB" id="A0A1L8HVL8"/>
<accession>A0A1L8HVL8</accession>
<dbReference type="Bgee" id="108711170">
    <property type="expression patterns" value="Expressed in neurula embryo and 1 other cell type or tissue"/>
</dbReference>
<proteinExistence type="predicted"/>
<dbReference type="AGR" id="Xenbase:XB-GENE-22065320"/>
<dbReference type="OrthoDB" id="8554583at2759"/>
<evidence type="ECO:0000313" key="3">
    <source>
        <dbReference type="Xenbase" id="XB-GENE-22065320"/>
    </source>
</evidence>
<dbReference type="RefSeq" id="XP_018108116.1">
    <property type="nucleotide sequence ID" value="XM_018252627.2"/>
</dbReference>
<name>A0A1L8HVL8_XENLA</name>
<gene>
    <name evidence="2 3" type="primary">cbm20.L</name>
</gene>
<dbReference type="Pfam" id="PF18745">
    <property type="entry name" value="SNAD2"/>
    <property type="match status" value="1"/>
</dbReference>
<protein>
    <submittedName>
        <fullName evidence="2">Uncharacterized protein cbm20.L</fullName>
    </submittedName>
</protein>
<organism evidence="1 2">
    <name type="scientific">Xenopus laevis</name>
    <name type="common">African clawed frog</name>
    <dbReference type="NCBI Taxonomy" id="8355"/>
    <lineage>
        <taxon>Eukaryota</taxon>
        <taxon>Metazoa</taxon>
        <taxon>Chordata</taxon>
        <taxon>Craniata</taxon>
        <taxon>Vertebrata</taxon>
        <taxon>Euteleostomi</taxon>
        <taxon>Amphibia</taxon>
        <taxon>Batrachia</taxon>
        <taxon>Anura</taxon>
        <taxon>Pipoidea</taxon>
        <taxon>Pipidae</taxon>
        <taxon>Xenopodinae</taxon>
        <taxon>Xenopus</taxon>
        <taxon>Xenopus</taxon>
    </lineage>
</organism>